<dbReference type="EMBL" id="CAJNOQ010000234">
    <property type="protein sequence ID" value="CAF0775856.1"/>
    <property type="molecule type" value="Genomic_DNA"/>
</dbReference>
<dbReference type="EMBL" id="CAJOBA010002180">
    <property type="protein sequence ID" value="CAF3633610.1"/>
    <property type="molecule type" value="Genomic_DNA"/>
</dbReference>
<evidence type="ECO:0000256" key="1">
    <source>
        <dbReference type="ARBA" id="ARBA00009447"/>
    </source>
</evidence>
<dbReference type="GO" id="GO:0000149">
    <property type="term" value="F:SNARE binding"/>
    <property type="evidence" value="ECO:0007669"/>
    <property type="project" value="TreeGrafter"/>
</dbReference>
<dbReference type="GO" id="GO:0051601">
    <property type="term" value="P:exocyst localization"/>
    <property type="evidence" value="ECO:0007669"/>
    <property type="project" value="TreeGrafter"/>
</dbReference>
<dbReference type="Pfam" id="PF06046">
    <property type="entry name" value="Sec6"/>
    <property type="match status" value="1"/>
</dbReference>
<dbReference type="InterPro" id="IPR010326">
    <property type="entry name" value="EXOC3/Sec6"/>
</dbReference>
<evidence type="ECO:0000313" key="4">
    <source>
        <dbReference type="EMBL" id="CAF0775856.1"/>
    </source>
</evidence>
<sequence>MIDLGVMSSPSTTSSESHLLDDMRREAEMNALKIIQAKLEKPENLEKLDQLKTAAAQRKRTLDEQLRTAVQSQLESIKTGIEQLQISLDNMKAVDRYMKDTDEKLQKVVPLQSKLEDLRAEANTYRQLSLARANLDYIINTPENVRKADEFMSSEKLLHAHNLIMDIENSRNYLLFELYKVQEKDNDDMQLLTSYFQDVDRLVSQLKSLISLRISRWYDCAISCPEKLVTALRIIEREEQVDRFWIEKKETTGFIPPDRPRQWKKNCFELLRKSVKDRIEGNQLDTREEHKYWLTRHLEMCRRIFLQDFQIITKSCTRCFPKHYDIVNRFLDYYHTLLKEHLTEICDPKRRTENDTLTIPEVYTIVTFAREYKGIECLGNPDLKLDLSQLSPLLEKDMLATVTNDWYACKEVELTQEHYYSTTMPRMLINMIIETLDMAKNMSDDVVEQILSIIIIKTQEFHEHYVRELNDYSRKYFLDRSKFKEHFTKQMVANANNCESLPLLMLLIRDKYDKIDIDQDFKTDRYKEIGKKFEHTAEVCCDIILREIELDCTKYLKLLLTREWFGGQNQFCGILIETTRDYWDTELTGLKKPLLQYLFYTWHKHILAYYLKNLLKPQSSQQIKFQNPQERRACAEQMKLEAQKLQREFIQWDGSSEQDRKEEYHFNMLEHFAEILQQTDLDSIVLDVATLAKKYPSLNMEFVINVLLMRGDLTKSEAKEKADAALANMPRINQGILSEILEIMDKLN</sequence>
<dbReference type="EMBL" id="CAJNOK010002181">
    <property type="protein sequence ID" value="CAF0848376.1"/>
    <property type="molecule type" value="Genomic_DNA"/>
</dbReference>
<dbReference type="PANTHER" id="PTHR21292">
    <property type="entry name" value="EXOCYST COMPLEX COMPONENT SEC6-RELATED"/>
    <property type="match status" value="1"/>
</dbReference>
<keyword evidence="8" id="KW-1185">Reference proteome</keyword>
<name>A0A813R6B6_9BILA</name>
<reference evidence="4" key="1">
    <citation type="submission" date="2021-02" db="EMBL/GenBank/DDBJ databases">
        <authorList>
            <person name="Nowell W R."/>
        </authorList>
    </citation>
    <scope>NUCLEOTIDE SEQUENCE</scope>
</reference>
<dbReference type="GO" id="GO:0000145">
    <property type="term" value="C:exocyst"/>
    <property type="evidence" value="ECO:0007669"/>
    <property type="project" value="InterPro"/>
</dbReference>
<keyword evidence="2" id="KW-0813">Transport</keyword>
<evidence type="ECO:0000256" key="2">
    <source>
        <dbReference type="ARBA" id="ARBA00022448"/>
    </source>
</evidence>
<dbReference type="EMBL" id="CAJOBC010000234">
    <property type="protein sequence ID" value="CAF3558414.1"/>
    <property type="molecule type" value="Genomic_DNA"/>
</dbReference>
<dbReference type="Proteomes" id="UP000677228">
    <property type="component" value="Unassembled WGS sequence"/>
</dbReference>
<dbReference type="Proteomes" id="UP000663829">
    <property type="component" value="Unassembled WGS sequence"/>
</dbReference>
<proteinExistence type="inferred from homology"/>
<evidence type="ECO:0008006" key="9">
    <source>
        <dbReference type="Google" id="ProtNLM"/>
    </source>
</evidence>
<comment type="similarity">
    <text evidence="1">Belongs to the SEC6 family.</text>
</comment>
<comment type="caution">
    <text evidence="4">The sequence shown here is derived from an EMBL/GenBank/DDBJ whole genome shotgun (WGS) entry which is preliminary data.</text>
</comment>
<dbReference type="AlphaFoldDB" id="A0A813R6B6"/>
<evidence type="ECO:0000313" key="7">
    <source>
        <dbReference type="EMBL" id="CAF3633610.1"/>
    </source>
</evidence>
<dbReference type="GO" id="GO:0006887">
    <property type="term" value="P:exocytosis"/>
    <property type="evidence" value="ECO:0007669"/>
    <property type="project" value="UniProtKB-KW"/>
</dbReference>
<keyword evidence="3" id="KW-0268">Exocytosis</keyword>
<dbReference type="InterPro" id="IPR042532">
    <property type="entry name" value="EXOC3/Sec6_C"/>
</dbReference>
<dbReference type="Proteomes" id="UP000681722">
    <property type="component" value="Unassembled WGS sequence"/>
</dbReference>
<dbReference type="Proteomes" id="UP000682733">
    <property type="component" value="Unassembled WGS sequence"/>
</dbReference>
<dbReference type="PANTHER" id="PTHR21292:SF1">
    <property type="entry name" value="EXOCYST COMPLEX COMPONENT 3"/>
    <property type="match status" value="1"/>
</dbReference>
<gene>
    <name evidence="4" type="ORF">GPM918_LOCUS2187</name>
    <name evidence="5" type="ORF">OVA965_LOCUS7010</name>
    <name evidence="6" type="ORF">SRO942_LOCUS2187</name>
    <name evidence="7" type="ORF">TMI583_LOCUS7005</name>
</gene>
<organism evidence="4 8">
    <name type="scientific">Didymodactylos carnosus</name>
    <dbReference type="NCBI Taxonomy" id="1234261"/>
    <lineage>
        <taxon>Eukaryota</taxon>
        <taxon>Metazoa</taxon>
        <taxon>Spiralia</taxon>
        <taxon>Gnathifera</taxon>
        <taxon>Rotifera</taxon>
        <taxon>Eurotatoria</taxon>
        <taxon>Bdelloidea</taxon>
        <taxon>Philodinida</taxon>
        <taxon>Philodinidae</taxon>
        <taxon>Didymodactylos</taxon>
    </lineage>
</organism>
<evidence type="ECO:0000256" key="3">
    <source>
        <dbReference type="ARBA" id="ARBA00022483"/>
    </source>
</evidence>
<evidence type="ECO:0000313" key="6">
    <source>
        <dbReference type="EMBL" id="CAF3558414.1"/>
    </source>
</evidence>
<dbReference type="OrthoDB" id="10047020at2759"/>
<dbReference type="Gene3D" id="1.10.357.70">
    <property type="entry name" value="Exocyst complex component Sec6, C-terminal domain"/>
    <property type="match status" value="1"/>
</dbReference>
<protein>
    <recommendedName>
        <fullName evidence="9">Exocyst complex component Sec6</fullName>
    </recommendedName>
</protein>
<evidence type="ECO:0000313" key="5">
    <source>
        <dbReference type="EMBL" id="CAF0848376.1"/>
    </source>
</evidence>
<accession>A0A813R6B6</accession>
<evidence type="ECO:0000313" key="8">
    <source>
        <dbReference type="Proteomes" id="UP000663829"/>
    </source>
</evidence>